<dbReference type="GO" id="GO:0005524">
    <property type="term" value="F:ATP binding"/>
    <property type="evidence" value="ECO:0007669"/>
    <property type="project" value="UniProtKB-KW"/>
</dbReference>
<comment type="caution">
    <text evidence="12">The sequence shown here is derived from an EMBL/GenBank/DDBJ whole genome shotgun (WGS) entry which is preliminary data.</text>
</comment>
<dbReference type="InterPro" id="IPR036640">
    <property type="entry name" value="ABC1_TM_sf"/>
</dbReference>
<dbReference type="InterPro" id="IPR027417">
    <property type="entry name" value="P-loop_NTPase"/>
</dbReference>
<feature type="transmembrane region" description="Helical" evidence="9">
    <location>
        <begin position="155"/>
        <end position="174"/>
    </location>
</feature>
<dbReference type="PROSITE" id="PS00211">
    <property type="entry name" value="ABC_TRANSPORTER_1"/>
    <property type="match status" value="1"/>
</dbReference>
<organism evidence="12 13">
    <name type="scientific">Bacillus yapensis</name>
    <dbReference type="NCBI Taxonomy" id="2492960"/>
    <lineage>
        <taxon>Bacteria</taxon>
        <taxon>Bacillati</taxon>
        <taxon>Bacillota</taxon>
        <taxon>Bacilli</taxon>
        <taxon>Bacillales</taxon>
        <taxon>Bacillaceae</taxon>
        <taxon>Bacillus</taxon>
    </lineage>
</organism>
<evidence type="ECO:0000256" key="6">
    <source>
        <dbReference type="ARBA" id="ARBA00022840"/>
    </source>
</evidence>
<evidence type="ECO:0000256" key="3">
    <source>
        <dbReference type="ARBA" id="ARBA00022475"/>
    </source>
</evidence>
<dbReference type="Gene3D" id="1.20.1560.10">
    <property type="entry name" value="ABC transporter type 1, transmembrane domain"/>
    <property type="match status" value="1"/>
</dbReference>
<dbReference type="EMBL" id="RXNT01000005">
    <property type="protein sequence ID" value="RTR33084.1"/>
    <property type="molecule type" value="Genomic_DNA"/>
</dbReference>
<dbReference type="PANTHER" id="PTHR43394:SF1">
    <property type="entry name" value="ATP-BINDING CASSETTE SUB-FAMILY B MEMBER 10, MITOCHONDRIAL"/>
    <property type="match status" value="1"/>
</dbReference>
<dbReference type="InterPro" id="IPR011527">
    <property type="entry name" value="ABC1_TM_dom"/>
</dbReference>
<dbReference type="InterPro" id="IPR003439">
    <property type="entry name" value="ABC_transporter-like_ATP-bd"/>
</dbReference>
<accession>A0A3S0RP53</accession>
<evidence type="ECO:0000259" key="10">
    <source>
        <dbReference type="PROSITE" id="PS50893"/>
    </source>
</evidence>
<keyword evidence="4 9" id="KW-0812">Transmembrane</keyword>
<dbReference type="CDD" id="cd18548">
    <property type="entry name" value="ABC_6TM_Tm287_like"/>
    <property type="match status" value="1"/>
</dbReference>
<feature type="transmembrane region" description="Helical" evidence="9">
    <location>
        <begin position="278"/>
        <end position="296"/>
    </location>
</feature>
<evidence type="ECO:0000256" key="7">
    <source>
        <dbReference type="ARBA" id="ARBA00022989"/>
    </source>
</evidence>
<dbReference type="GO" id="GO:0016887">
    <property type="term" value="F:ATP hydrolysis activity"/>
    <property type="evidence" value="ECO:0007669"/>
    <property type="project" value="InterPro"/>
</dbReference>
<evidence type="ECO:0000313" key="13">
    <source>
        <dbReference type="Proteomes" id="UP000271374"/>
    </source>
</evidence>
<dbReference type="Pfam" id="PF00005">
    <property type="entry name" value="ABC_tran"/>
    <property type="match status" value="1"/>
</dbReference>
<dbReference type="InterPro" id="IPR017871">
    <property type="entry name" value="ABC_transporter-like_CS"/>
</dbReference>
<dbReference type="SUPFAM" id="SSF90123">
    <property type="entry name" value="ABC transporter transmembrane region"/>
    <property type="match status" value="1"/>
</dbReference>
<dbReference type="PROSITE" id="PS50929">
    <property type="entry name" value="ABC_TM1F"/>
    <property type="match status" value="1"/>
</dbReference>
<feature type="transmembrane region" description="Helical" evidence="9">
    <location>
        <begin position="12"/>
        <end position="32"/>
    </location>
</feature>
<evidence type="ECO:0000256" key="5">
    <source>
        <dbReference type="ARBA" id="ARBA00022741"/>
    </source>
</evidence>
<keyword evidence="3" id="KW-1003">Cell membrane</keyword>
<feature type="domain" description="ABC transmembrane type-1" evidence="11">
    <location>
        <begin position="16"/>
        <end position="298"/>
    </location>
</feature>
<gene>
    <name evidence="12" type="ORF">EKG37_08470</name>
</gene>
<dbReference type="InterPro" id="IPR003593">
    <property type="entry name" value="AAA+_ATPase"/>
</dbReference>
<evidence type="ECO:0000256" key="4">
    <source>
        <dbReference type="ARBA" id="ARBA00022692"/>
    </source>
</evidence>
<keyword evidence="7 9" id="KW-1133">Transmembrane helix</keyword>
<dbReference type="SMART" id="SM00382">
    <property type="entry name" value="AAA"/>
    <property type="match status" value="1"/>
</dbReference>
<comment type="subcellular location">
    <subcellularLocation>
        <location evidence="1">Cell membrane</location>
        <topology evidence="1">Multi-pass membrane protein</topology>
    </subcellularLocation>
</comment>
<dbReference type="RefSeq" id="WP_126408261.1">
    <property type="nucleotide sequence ID" value="NZ_RXNT01000005.1"/>
</dbReference>
<evidence type="ECO:0000256" key="2">
    <source>
        <dbReference type="ARBA" id="ARBA00022448"/>
    </source>
</evidence>
<feature type="transmembrane region" description="Helical" evidence="9">
    <location>
        <begin position="126"/>
        <end position="149"/>
    </location>
</feature>
<feature type="domain" description="ABC transporter" evidence="10">
    <location>
        <begin position="331"/>
        <end position="562"/>
    </location>
</feature>
<dbReference type="PANTHER" id="PTHR43394">
    <property type="entry name" value="ATP-DEPENDENT PERMEASE MDL1, MITOCHONDRIAL"/>
    <property type="match status" value="1"/>
</dbReference>
<dbReference type="OrthoDB" id="9770415at2"/>
<dbReference type="Pfam" id="PF00664">
    <property type="entry name" value="ABC_membrane"/>
    <property type="match status" value="1"/>
</dbReference>
<dbReference type="FunFam" id="3.40.50.300:FF:000221">
    <property type="entry name" value="Multidrug ABC transporter ATP-binding protein"/>
    <property type="match status" value="1"/>
</dbReference>
<name>A0A3S0RP53_9BACI</name>
<evidence type="ECO:0000313" key="12">
    <source>
        <dbReference type="EMBL" id="RTR33084.1"/>
    </source>
</evidence>
<dbReference type="Proteomes" id="UP000271374">
    <property type="component" value="Unassembled WGS sequence"/>
</dbReference>
<feature type="transmembrane region" description="Helical" evidence="9">
    <location>
        <begin position="238"/>
        <end position="258"/>
    </location>
</feature>
<evidence type="ECO:0000259" key="11">
    <source>
        <dbReference type="PROSITE" id="PS50929"/>
    </source>
</evidence>
<keyword evidence="8 9" id="KW-0472">Membrane</keyword>
<evidence type="ECO:0000256" key="8">
    <source>
        <dbReference type="ARBA" id="ARBA00023136"/>
    </source>
</evidence>
<dbReference type="InterPro" id="IPR039421">
    <property type="entry name" value="Type_1_exporter"/>
</dbReference>
<dbReference type="AlphaFoldDB" id="A0A3S0RP53"/>
<feature type="transmembrane region" description="Helical" evidence="9">
    <location>
        <begin position="52"/>
        <end position="76"/>
    </location>
</feature>
<keyword evidence="6 12" id="KW-0067">ATP-binding</keyword>
<evidence type="ECO:0000256" key="1">
    <source>
        <dbReference type="ARBA" id="ARBA00004651"/>
    </source>
</evidence>
<protein>
    <submittedName>
        <fullName evidence="12">ABC transporter ATP-binding protein</fullName>
    </submittedName>
</protein>
<keyword evidence="5" id="KW-0547">Nucleotide-binding</keyword>
<dbReference type="PROSITE" id="PS50893">
    <property type="entry name" value="ABC_TRANSPORTER_2"/>
    <property type="match status" value="1"/>
</dbReference>
<dbReference type="GO" id="GO:0005886">
    <property type="term" value="C:plasma membrane"/>
    <property type="evidence" value="ECO:0007669"/>
    <property type="project" value="UniProtKB-SubCell"/>
</dbReference>
<proteinExistence type="predicted"/>
<sequence length="574" mass="64758">MKRLLKFAKPYKLAMWIAVFFTILELAVELYQPVIMSIIIDEGIVKGNLSVVYTWGGILLGLSFIAFAGGIINSFYAARAGQGMGADIRSSLFHKIQEFAIYQFQKYPTSSLITRLTNDITQIQNFIFMILRIALRSPLFIIFGIVMAYTIHVRLAHILLISVPVLLLITIWILKKGVFLFQQVQRKLDGVNRVIRENLLGMRLVKAYAREPFEEERFVKVNTTLMDDNKKALRLMELSMPILMLGMNVAIIIILWFGHVELSLGGAQPGEVVAVLNYASRIMFAFTIFSFFMMNFSRAKASSERISEVLDEQMAELPQKETTERTFKGSIDFSHVFFRYLEDEVLEDIHFSIKAGETIGILGETGSGKSTLFQLIPRLYEISEGEIFIDGENIASMDLKNLRSQIGLVPQEAHLFSGTIKENLRWGKDDASLEEIMEAAKQAEIHDFIMKLPDGYDTHIGQRGVNFSGGQKQRLSIARALVRKPSILLLDDSTSALDARTEANILETLKEQACTILLIAQKISSVKEADRILLLHNGKIVAFGNHAKLLKESSYYQRIYASQAEGREAGNIVY</sequence>
<reference evidence="12 13" key="1">
    <citation type="submission" date="2018-12" db="EMBL/GenBank/DDBJ databases">
        <title>Bacillus yapensis draft genome sequence.</title>
        <authorList>
            <person name="Yu L."/>
            <person name="Xu X."/>
            <person name="Tang X."/>
        </authorList>
    </citation>
    <scope>NUCLEOTIDE SEQUENCE [LARGE SCALE GENOMIC DNA]</scope>
    <source>
        <strain evidence="12 13">XXST-01</strain>
    </source>
</reference>
<evidence type="ECO:0000256" key="9">
    <source>
        <dbReference type="SAM" id="Phobius"/>
    </source>
</evidence>
<dbReference type="Gene3D" id="3.40.50.300">
    <property type="entry name" value="P-loop containing nucleotide triphosphate hydrolases"/>
    <property type="match status" value="1"/>
</dbReference>
<dbReference type="GO" id="GO:0015421">
    <property type="term" value="F:ABC-type oligopeptide transporter activity"/>
    <property type="evidence" value="ECO:0007669"/>
    <property type="project" value="TreeGrafter"/>
</dbReference>
<keyword evidence="2" id="KW-0813">Transport</keyword>
<keyword evidence="13" id="KW-1185">Reference proteome</keyword>
<dbReference type="SUPFAM" id="SSF52540">
    <property type="entry name" value="P-loop containing nucleoside triphosphate hydrolases"/>
    <property type="match status" value="1"/>
</dbReference>